<evidence type="ECO:0000313" key="2">
    <source>
        <dbReference type="Proteomes" id="UP001219525"/>
    </source>
</evidence>
<sequence>MALALALAGSAQGCLRIVGHADAEAFSQSVSFRAIDNGVEVCHFSGGGQGDATCIPGYNLHFNYHDNPVRGPLPMTYHNPQNGFELRVPMSCFFSVGCCLALNAPSTTSFLKTLAPVS</sequence>
<accession>A0AAD6YAD0</accession>
<organism evidence="1 2">
    <name type="scientific">Mycena pura</name>
    <dbReference type="NCBI Taxonomy" id="153505"/>
    <lineage>
        <taxon>Eukaryota</taxon>
        <taxon>Fungi</taxon>
        <taxon>Dikarya</taxon>
        <taxon>Basidiomycota</taxon>
        <taxon>Agaricomycotina</taxon>
        <taxon>Agaricomycetes</taxon>
        <taxon>Agaricomycetidae</taxon>
        <taxon>Agaricales</taxon>
        <taxon>Marasmiineae</taxon>
        <taxon>Mycenaceae</taxon>
        <taxon>Mycena</taxon>
    </lineage>
</organism>
<dbReference type="Proteomes" id="UP001219525">
    <property type="component" value="Unassembled WGS sequence"/>
</dbReference>
<evidence type="ECO:0000313" key="1">
    <source>
        <dbReference type="EMBL" id="KAJ7199123.1"/>
    </source>
</evidence>
<gene>
    <name evidence="1" type="ORF">GGX14DRAFT_401441</name>
</gene>
<keyword evidence="2" id="KW-1185">Reference proteome</keyword>
<comment type="caution">
    <text evidence="1">The sequence shown here is derived from an EMBL/GenBank/DDBJ whole genome shotgun (WGS) entry which is preliminary data.</text>
</comment>
<dbReference type="EMBL" id="JARJCW010000069">
    <property type="protein sequence ID" value="KAJ7199123.1"/>
    <property type="molecule type" value="Genomic_DNA"/>
</dbReference>
<proteinExistence type="predicted"/>
<protein>
    <submittedName>
        <fullName evidence="1">Uncharacterized protein</fullName>
    </submittedName>
</protein>
<name>A0AAD6YAD0_9AGAR</name>
<reference evidence="1" key="1">
    <citation type="submission" date="2023-03" db="EMBL/GenBank/DDBJ databases">
        <title>Massive genome expansion in bonnet fungi (Mycena s.s.) driven by repeated elements and novel gene families across ecological guilds.</title>
        <authorList>
            <consortium name="Lawrence Berkeley National Laboratory"/>
            <person name="Harder C.B."/>
            <person name="Miyauchi S."/>
            <person name="Viragh M."/>
            <person name="Kuo A."/>
            <person name="Thoen E."/>
            <person name="Andreopoulos B."/>
            <person name="Lu D."/>
            <person name="Skrede I."/>
            <person name="Drula E."/>
            <person name="Henrissat B."/>
            <person name="Morin E."/>
            <person name="Kohler A."/>
            <person name="Barry K."/>
            <person name="LaButti K."/>
            <person name="Morin E."/>
            <person name="Salamov A."/>
            <person name="Lipzen A."/>
            <person name="Mereny Z."/>
            <person name="Hegedus B."/>
            <person name="Baldrian P."/>
            <person name="Stursova M."/>
            <person name="Weitz H."/>
            <person name="Taylor A."/>
            <person name="Grigoriev I.V."/>
            <person name="Nagy L.G."/>
            <person name="Martin F."/>
            <person name="Kauserud H."/>
        </authorList>
    </citation>
    <scope>NUCLEOTIDE SEQUENCE</scope>
    <source>
        <strain evidence="1">9144</strain>
    </source>
</reference>
<dbReference type="AlphaFoldDB" id="A0AAD6YAD0"/>